<protein>
    <recommendedName>
        <fullName evidence="3">Reverse transcriptase domain-containing protein</fullName>
    </recommendedName>
</protein>
<sequence>MASSEILSQTLFGITNVKLDQLDKQKAAYESGKRALLEDAAYETDHRKRAKLLVEKAAKLPTMKPMTESSLISVDNLTRFVEQAEYDPCITGSFIHEYEESMRHELDVESAKYRYAELYGKLVNEWIAAGKSDESNAESGFVPVGREEMHEQRATWEQYVFHPQQTDAGAIKEYLKRLFCESSKDINRAFLDMKKEIEAFQKAWDDRTHFDEDSLTDTIRGILRGDSLTDQKRAILGDFLNNKVVLREIADVLNMRMQTRNTWAWDGVVQVEQRRQLNGRYRFYPDEDLLQTIFIHHVGSEWGVQMRRLLFSFLDRAGVEKDGSRPMTKQELRRRRFFLNGSASTQEANDSVERKLAEHYKEEILLDQLPESKAEKRGGYSSDGVEEEDNRKSHIVVLQNLLHLIQSEIIIHKRLGEDITVIRSDLKWFGPSVPHSSIFAVLEFFGVDSNWIDLFRRILECPFRFKQDPLDTPAQTRKRGTPLSAPLADFFAETMLFCMDFAVNQNGDGCRLYRLHDDMWLWGGLETCARAWATMTEFVELAGLNFNEDKTGSVRIGAEATAAAAAAADDGLPRGDVTWGFLKLDRSSGRFLLDQAKLDMHIDELRLQLDACSSVFDWIQAWNIYGARFFKTNCGQLANCYSRAHVDSMLAAFHRIQQRLFGDGGAGEHLKRLIGDKFGIPDIPDGYLYYPVSLGGLGLQNPFIHLYLIRDAVTEDPSKMVDEFLEEEEGEYRALKAVFEDADLDSKSRPSEWLPGDHMEDLKNEPFMSFEEYTRHRRRTSAAMGRLLERLRKLPEAKRIELTGDVEAALGSTPAGWYGLSGYDQWVCGLYAKDMIARFGSLVIVDRGVLPTGLLDMLRQSRFKWRG</sequence>
<organism evidence="1 2">
    <name type="scientific">Colletotrichum musicola</name>
    <dbReference type="NCBI Taxonomy" id="2175873"/>
    <lineage>
        <taxon>Eukaryota</taxon>
        <taxon>Fungi</taxon>
        <taxon>Dikarya</taxon>
        <taxon>Ascomycota</taxon>
        <taxon>Pezizomycotina</taxon>
        <taxon>Sordariomycetes</taxon>
        <taxon>Hypocreomycetidae</taxon>
        <taxon>Glomerellales</taxon>
        <taxon>Glomerellaceae</taxon>
        <taxon>Colletotrichum</taxon>
        <taxon>Colletotrichum orchidearum species complex</taxon>
    </lineage>
</organism>
<dbReference type="OrthoDB" id="74545at2759"/>
<evidence type="ECO:0000313" key="2">
    <source>
        <dbReference type="Proteomes" id="UP000639643"/>
    </source>
</evidence>
<dbReference type="PANTHER" id="PTHR37015">
    <property type="entry name" value="REVERSE TRANSCRIPTASE DOMAIN-CONTAINING PROTEIN"/>
    <property type="match status" value="1"/>
</dbReference>
<evidence type="ECO:0000313" key="1">
    <source>
        <dbReference type="EMBL" id="KAF6845165.1"/>
    </source>
</evidence>
<keyword evidence="2" id="KW-1185">Reference proteome</keyword>
<comment type="caution">
    <text evidence="1">The sequence shown here is derived from an EMBL/GenBank/DDBJ whole genome shotgun (WGS) entry which is preliminary data.</text>
</comment>
<name>A0A8H6NZA4_9PEZI</name>
<dbReference type="EMBL" id="WIGM01000005">
    <property type="protein sequence ID" value="KAF6845165.1"/>
    <property type="molecule type" value="Genomic_DNA"/>
</dbReference>
<dbReference type="AlphaFoldDB" id="A0A8H6NZA4"/>
<dbReference type="PANTHER" id="PTHR37015:SF2">
    <property type="entry name" value="REVERSE TRANSCRIPTASE DOMAIN-CONTAINING PROTEIN"/>
    <property type="match status" value="1"/>
</dbReference>
<evidence type="ECO:0008006" key="3">
    <source>
        <dbReference type="Google" id="ProtNLM"/>
    </source>
</evidence>
<dbReference type="Proteomes" id="UP000639643">
    <property type="component" value="Unassembled WGS sequence"/>
</dbReference>
<reference evidence="1" key="1">
    <citation type="journal article" date="2020" name="Phytopathology">
        <title>Genome Sequence Resources of Colletotrichum truncatum, C. plurivorum, C. musicola, and C. sojae: Four Species Pathogenic to Soybean (Glycine max).</title>
        <authorList>
            <person name="Rogerio F."/>
            <person name="Boufleur T.R."/>
            <person name="Ciampi-Guillardi M."/>
            <person name="Sukno S.A."/>
            <person name="Thon M.R."/>
            <person name="Massola Junior N.S."/>
            <person name="Baroncelli R."/>
        </authorList>
    </citation>
    <scope>NUCLEOTIDE SEQUENCE</scope>
    <source>
        <strain evidence="1">LFN0074</strain>
    </source>
</reference>
<proteinExistence type="predicted"/>
<gene>
    <name evidence="1" type="ORF">CMUS01_00408</name>
</gene>
<accession>A0A8H6NZA4</accession>